<organism evidence="2 3">
    <name type="scientific">Platanthera zijinensis</name>
    <dbReference type="NCBI Taxonomy" id="2320716"/>
    <lineage>
        <taxon>Eukaryota</taxon>
        <taxon>Viridiplantae</taxon>
        <taxon>Streptophyta</taxon>
        <taxon>Embryophyta</taxon>
        <taxon>Tracheophyta</taxon>
        <taxon>Spermatophyta</taxon>
        <taxon>Magnoliopsida</taxon>
        <taxon>Liliopsida</taxon>
        <taxon>Asparagales</taxon>
        <taxon>Orchidaceae</taxon>
        <taxon>Orchidoideae</taxon>
        <taxon>Orchideae</taxon>
        <taxon>Orchidinae</taxon>
        <taxon>Platanthera</taxon>
    </lineage>
</organism>
<gene>
    <name evidence="2" type="ORF">KSP39_PZI016581</name>
</gene>
<reference evidence="2 3" key="1">
    <citation type="journal article" date="2022" name="Nat. Plants">
        <title>Genomes of leafy and leafless Platanthera orchids illuminate the evolution of mycoheterotrophy.</title>
        <authorList>
            <person name="Li M.H."/>
            <person name="Liu K.W."/>
            <person name="Li Z."/>
            <person name="Lu H.C."/>
            <person name="Ye Q.L."/>
            <person name="Zhang D."/>
            <person name="Wang J.Y."/>
            <person name="Li Y.F."/>
            <person name="Zhong Z.M."/>
            <person name="Liu X."/>
            <person name="Yu X."/>
            <person name="Liu D.K."/>
            <person name="Tu X.D."/>
            <person name="Liu B."/>
            <person name="Hao Y."/>
            <person name="Liao X.Y."/>
            <person name="Jiang Y.T."/>
            <person name="Sun W.H."/>
            <person name="Chen J."/>
            <person name="Chen Y.Q."/>
            <person name="Ai Y."/>
            <person name="Zhai J.W."/>
            <person name="Wu S.S."/>
            <person name="Zhou Z."/>
            <person name="Hsiao Y.Y."/>
            <person name="Wu W.L."/>
            <person name="Chen Y.Y."/>
            <person name="Lin Y.F."/>
            <person name="Hsu J.L."/>
            <person name="Li C.Y."/>
            <person name="Wang Z.W."/>
            <person name="Zhao X."/>
            <person name="Zhong W.Y."/>
            <person name="Ma X.K."/>
            <person name="Ma L."/>
            <person name="Huang J."/>
            <person name="Chen G.Z."/>
            <person name="Huang M.Z."/>
            <person name="Huang L."/>
            <person name="Peng D.H."/>
            <person name="Luo Y.B."/>
            <person name="Zou S.Q."/>
            <person name="Chen S.P."/>
            <person name="Lan S."/>
            <person name="Tsai W.C."/>
            <person name="Van de Peer Y."/>
            <person name="Liu Z.J."/>
        </authorList>
    </citation>
    <scope>NUCLEOTIDE SEQUENCE [LARGE SCALE GENOMIC DNA]</scope>
    <source>
        <strain evidence="2">Lor287</strain>
    </source>
</reference>
<dbReference type="EMBL" id="JBBWWQ010000014">
    <property type="protein sequence ID" value="KAK8931411.1"/>
    <property type="molecule type" value="Genomic_DNA"/>
</dbReference>
<name>A0AAP0B7M9_9ASPA</name>
<accession>A0AAP0B7M9</accession>
<evidence type="ECO:0000313" key="3">
    <source>
        <dbReference type="Proteomes" id="UP001418222"/>
    </source>
</evidence>
<feature type="region of interest" description="Disordered" evidence="1">
    <location>
        <begin position="76"/>
        <end position="100"/>
    </location>
</feature>
<keyword evidence="3" id="KW-1185">Reference proteome</keyword>
<dbReference type="AlphaFoldDB" id="A0AAP0B7M9"/>
<dbReference type="Proteomes" id="UP001418222">
    <property type="component" value="Unassembled WGS sequence"/>
</dbReference>
<evidence type="ECO:0000256" key="1">
    <source>
        <dbReference type="SAM" id="MobiDB-lite"/>
    </source>
</evidence>
<sequence>MCGVRKSRWEARIGRRRLWLEGGMATELYPGPVVDAGRNGWIRSPTLGRNRGEKRVSGGEEKRRVGGDYELKRFPSPARFRQVPGGDGDEGHQIPAIPLC</sequence>
<protein>
    <submittedName>
        <fullName evidence="2">Uncharacterized protein</fullName>
    </submittedName>
</protein>
<comment type="caution">
    <text evidence="2">The sequence shown here is derived from an EMBL/GenBank/DDBJ whole genome shotgun (WGS) entry which is preliminary data.</text>
</comment>
<proteinExistence type="predicted"/>
<evidence type="ECO:0000313" key="2">
    <source>
        <dbReference type="EMBL" id="KAK8931411.1"/>
    </source>
</evidence>